<protein>
    <submittedName>
        <fullName evidence="1">DUF4186 domain-containing protein</fullName>
    </submittedName>
</protein>
<dbReference type="Proteomes" id="UP000321230">
    <property type="component" value="Unassembled WGS sequence"/>
</dbReference>
<keyword evidence="2" id="KW-1185">Reference proteome</keyword>
<dbReference type="InterPro" id="IPR020378">
    <property type="entry name" value="DUF4186"/>
</dbReference>
<dbReference type="AlphaFoldDB" id="A0A511B0P5"/>
<name>A0A511B0P5_9PROT</name>
<gene>
    <name evidence="1" type="ORF">GWA01_17980</name>
</gene>
<evidence type="ECO:0000313" key="2">
    <source>
        <dbReference type="Proteomes" id="UP000321230"/>
    </source>
</evidence>
<dbReference type="EMBL" id="BJUZ01000002">
    <property type="protein sequence ID" value="GEK94028.1"/>
    <property type="molecule type" value="Genomic_DNA"/>
</dbReference>
<proteinExistence type="predicted"/>
<organism evidence="1 2">
    <name type="scientific">Gluconobacter wancherniae NBRC 103581</name>
    <dbReference type="NCBI Taxonomy" id="656744"/>
    <lineage>
        <taxon>Bacteria</taxon>
        <taxon>Pseudomonadati</taxon>
        <taxon>Pseudomonadota</taxon>
        <taxon>Alphaproteobacteria</taxon>
        <taxon>Acetobacterales</taxon>
        <taxon>Acetobacteraceae</taxon>
        <taxon>Gluconobacter</taxon>
    </lineage>
</organism>
<reference evidence="1 2" key="1">
    <citation type="submission" date="2019-07" db="EMBL/GenBank/DDBJ databases">
        <title>Whole genome shotgun sequence of Gluconobacter wancherniae NBRC 103581.</title>
        <authorList>
            <person name="Hosoyama A."/>
            <person name="Uohara A."/>
            <person name="Ohji S."/>
            <person name="Ichikawa N."/>
        </authorList>
    </citation>
    <scope>NUCLEOTIDE SEQUENCE [LARGE SCALE GENOMIC DNA]</scope>
    <source>
        <strain evidence="1 2">NBRC 103581</strain>
    </source>
</reference>
<comment type="caution">
    <text evidence="1">The sequence shown here is derived from an EMBL/GenBank/DDBJ whole genome shotgun (WGS) entry which is preliminary data.</text>
</comment>
<sequence>MSFDPHELLFRLKQSTFRARFHLDLQSRAYLQEKGLDTVMAHAADFIRDRLAPAHPLNDGKQTPMRGHPVFIAQHATGSCCRSCLQKWQHMSKNQPLTEDQQATIIAVIRAWIEQDTQGNVPDSPAQGSLF</sequence>
<dbReference type="RefSeq" id="WP_186819524.1">
    <property type="nucleotide sequence ID" value="NZ_BARC01000007.1"/>
</dbReference>
<evidence type="ECO:0000313" key="1">
    <source>
        <dbReference type="EMBL" id="GEK94028.1"/>
    </source>
</evidence>
<accession>A0A511B0P5</accession>
<dbReference type="Pfam" id="PF13811">
    <property type="entry name" value="DUF4186"/>
    <property type="match status" value="1"/>
</dbReference>